<dbReference type="OrthoDB" id="5382295at2"/>
<evidence type="ECO:0000313" key="1">
    <source>
        <dbReference type="EMBL" id="MBP1839472.1"/>
    </source>
</evidence>
<dbReference type="Proteomes" id="UP001138672">
    <property type="component" value="Unassembled WGS sequence"/>
</dbReference>
<organism evidence="1 3">
    <name type="scientific">Formosa algae</name>
    <dbReference type="NCBI Taxonomy" id="225843"/>
    <lineage>
        <taxon>Bacteria</taxon>
        <taxon>Pseudomonadati</taxon>
        <taxon>Bacteroidota</taxon>
        <taxon>Flavobacteriia</taxon>
        <taxon>Flavobacteriales</taxon>
        <taxon>Flavobacteriaceae</taxon>
        <taxon>Formosa</taxon>
    </lineage>
</organism>
<proteinExistence type="predicted"/>
<reference evidence="1" key="1">
    <citation type="submission" date="2021-03" db="EMBL/GenBank/DDBJ databases">
        <title>Genomic Encyclopedia of Type Strains, Phase IV (KMG-IV): sequencing the most valuable type-strain genomes for metagenomic binning, comparative biology and taxonomic classification.</title>
        <authorList>
            <person name="Goeker M."/>
        </authorList>
    </citation>
    <scope>NUCLEOTIDE SEQUENCE</scope>
    <source>
        <strain evidence="1">DSM 15523</strain>
        <strain evidence="2 4">DSM 16476</strain>
    </source>
</reference>
<dbReference type="AlphaFoldDB" id="A0A9X0YLK8"/>
<protein>
    <submittedName>
        <fullName evidence="1">Uncharacterized protein</fullName>
    </submittedName>
</protein>
<evidence type="ECO:0000313" key="3">
    <source>
        <dbReference type="Proteomes" id="UP001138672"/>
    </source>
</evidence>
<dbReference type="RefSeq" id="WP_057778150.1">
    <property type="nucleotide sequence ID" value="NZ_JAGGJQ010000003.1"/>
</dbReference>
<accession>A0A9X0YLK8</accession>
<dbReference type="EMBL" id="JAUSUU010000003">
    <property type="protein sequence ID" value="MDQ0334776.1"/>
    <property type="molecule type" value="Genomic_DNA"/>
</dbReference>
<dbReference type="PROSITE" id="PS51257">
    <property type="entry name" value="PROKAR_LIPOPROTEIN"/>
    <property type="match status" value="1"/>
</dbReference>
<comment type="caution">
    <text evidence="1">The sequence shown here is derived from an EMBL/GenBank/DDBJ whole genome shotgun (WGS) entry which is preliminary data.</text>
</comment>
<name>A0A9X0YLK8_9FLAO</name>
<evidence type="ECO:0000313" key="4">
    <source>
        <dbReference type="Proteomes" id="UP001231587"/>
    </source>
</evidence>
<evidence type="ECO:0000313" key="2">
    <source>
        <dbReference type="EMBL" id="MDQ0334776.1"/>
    </source>
</evidence>
<dbReference type="EMBL" id="JAGGJQ010000003">
    <property type="protein sequence ID" value="MBP1839472.1"/>
    <property type="molecule type" value="Genomic_DNA"/>
</dbReference>
<gene>
    <name evidence="1" type="ORF">J2Z56_001383</name>
    <name evidence="2" type="ORF">J2Z57_001209</name>
</gene>
<keyword evidence="4" id="KW-1185">Reference proteome</keyword>
<dbReference type="Proteomes" id="UP001231587">
    <property type="component" value="Unassembled WGS sequence"/>
</dbReference>
<sequence length="163" mass="18964">MKKLIIICLGVVLSACNQSKKQDKILEDTPITIAEDAKDFDWLLGEWKRLNEEDGKDTFEHWKKIDVSHYDGIGFTMHNGDTIQQEHMQFIKASEGWILKVKTPDEADWVTFNNIQHDDTSFTFENTEIEFPNLIKYWTEGAVAHAEVSNKEITIPFEFEKIK</sequence>